<sequence length="425" mass="46662">MGIFHNPALGHRPEIDGLRALAVLPVILFHSGLPLFSGGFVGVDIFFVISGYLITSIIIAEMANDRFSLINFYERRARRILPALFVVMLACLPVAWTTLDPPDLKYFAKSLVAVPTFSSNLLFWLESDYFDATAELKPLLHTWTLAVEEQYYLFFPLVLMLGWRMGQTRLVALLAIVAAASLTLAQLGARQDASDTFYLLHARAWELLAGSFIAFYFASHPRNADTASPVAQAAAVLGVLLIVYSVIFFDSSTPFPGFNALVPVLGATLIIVFANGKTWVAAGLAELAFRRAAFSQSRETRSAAGIHLCRPRLGAVHRPGADRLSQQRLHSALQRRPGGDAPGICRPADTRHLRSRLQRQGLDDRFLPVWSGQSRAGTGLGTVWRQSFGSLAVDVRQRSACAGQNPRAYRTGRLPSVAGRGCRQR</sequence>
<dbReference type="GO" id="GO:0016747">
    <property type="term" value="F:acyltransferase activity, transferring groups other than amino-acyl groups"/>
    <property type="evidence" value="ECO:0007669"/>
    <property type="project" value="InterPro"/>
</dbReference>
<dbReference type="InterPro" id="IPR002656">
    <property type="entry name" value="Acyl_transf_3_dom"/>
</dbReference>
<feature type="transmembrane region" description="Helical" evidence="1">
    <location>
        <begin position="230"/>
        <end position="249"/>
    </location>
</feature>
<dbReference type="Pfam" id="PF01757">
    <property type="entry name" value="Acyl_transf_3"/>
    <property type="match status" value="1"/>
</dbReference>
<dbReference type="EMBL" id="RBPJ01000149">
    <property type="protein sequence ID" value="RMN95836.1"/>
    <property type="molecule type" value="Genomic_DNA"/>
</dbReference>
<proteinExistence type="predicted"/>
<organism evidence="3 4">
    <name type="scientific">Pseudomonas cannabina</name>
    <dbReference type="NCBI Taxonomy" id="86840"/>
    <lineage>
        <taxon>Bacteria</taxon>
        <taxon>Pseudomonadati</taxon>
        <taxon>Pseudomonadota</taxon>
        <taxon>Gammaproteobacteria</taxon>
        <taxon>Pseudomonadales</taxon>
        <taxon>Pseudomonadaceae</taxon>
        <taxon>Pseudomonas</taxon>
    </lineage>
</organism>
<dbReference type="PANTHER" id="PTHR23028">
    <property type="entry name" value="ACETYLTRANSFERASE"/>
    <property type="match status" value="1"/>
</dbReference>
<keyword evidence="1" id="KW-0812">Transmembrane</keyword>
<keyword evidence="3" id="KW-0808">Transferase</keyword>
<dbReference type="InterPro" id="IPR050879">
    <property type="entry name" value="Acyltransferase_3"/>
</dbReference>
<dbReference type="GO" id="GO:0009103">
    <property type="term" value="P:lipopolysaccharide biosynthetic process"/>
    <property type="evidence" value="ECO:0007669"/>
    <property type="project" value="TreeGrafter"/>
</dbReference>
<evidence type="ECO:0000256" key="1">
    <source>
        <dbReference type="SAM" id="Phobius"/>
    </source>
</evidence>
<protein>
    <submittedName>
        <fullName evidence="3">Acyltransferase protein</fullName>
    </submittedName>
</protein>
<evidence type="ECO:0000259" key="2">
    <source>
        <dbReference type="Pfam" id="PF01757"/>
    </source>
</evidence>
<dbReference type="AlphaFoldDB" id="A0A3M3RHH5"/>
<feature type="transmembrane region" description="Helical" evidence="1">
    <location>
        <begin position="200"/>
        <end position="218"/>
    </location>
</feature>
<gene>
    <name evidence="3" type="ORF">ALQ51_102448</name>
</gene>
<dbReference type="GO" id="GO:0016020">
    <property type="term" value="C:membrane"/>
    <property type="evidence" value="ECO:0007669"/>
    <property type="project" value="TreeGrafter"/>
</dbReference>
<keyword evidence="1" id="KW-1133">Transmembrane helix</keyword>
<accession>A0A3M3RHH5</accession>
<keyword evidence="1" id="KW-0472">Membrane</keyword>
<dbReference type="PANTHER" id="PTHR23028:SF53">
    <property type="entry name" value="ACYL_TRANSF_3 DOMAIN-CONTAINING PROTEIN"/>
    <property type="match status" value="1"/>
</dbReference>
<reference evidence="3 4" key="1">
    <citation type="submission" date="2018-08" db="EMBL/GenBank/DDBJ databases">
        <title>Recombination of ecologically and evolutionarily significant loci maintains genetic cohesion in the Pseudomonas syringae species complex.</title>
        <authorList>
            <person name="Dillon M."/>
            <person name="Thakur S."/>
            <person name="Almeida R.N.D."/>
            <person name="Weir B.S."/>
            <person name="Guttman D.S."/>
        </authorList>
    </citation>
    <scope>NUCLEOTIDE SEQUENCE [LARGE SCALE GENOMIC DNA]</scope>
    <source>
        <strain evidence="3 4">ICMP 15203</strain>
    </source>
</reference>
<feature type="domain" description="Acyltransferase 3" evidence="2">
    <location>
        <begin position="13"/>
        <end position="276"/>
    </location>
</feature>
<feature type="transmembrane region" description="Helical" evidence="1">
    <location>
        <begin position="261"/>
        <end position="289"/>
    </location>
</feature>
<name>A0A3M3RHH5_PSECA</name>
<feature type="transmembrane region" description="Helical" evidence="1">
    <location>
        <begin position="143"/>
        <end position="163"/>
    </location>
</feature>
<evidence type="ECO:0000313" key="3">
    <source>
        <dbReference type="EMBL" id="RMN95836.1"/>
    </source>
</evidence>
<feature type="transmembrane region" description="Helical" evidence="1">
    <location>
        <begin position="35"/>
        <end position="59"/>
    </location>
</feature>
<keyword evidence="3" id="KW-0012">Acyltransferase</keyword>
<comment type="caution">
    <text evidence="3">The sequence shown here is derived from an EMBL/GenBank/DDBJ whole genome shotgun (WGS) entry which is preliminary data.</text>
</comment>
<feature type="transmembrane region" description="Helical" evidence="1">
    <location>
        <begin position="80"/>
        <end position="99"/>
    </location>
</feature>
<feature type="transmembrane region" description="Helical" evidence="1">
    <location>
        <begin position="170"/>
        <end position="188"/>
    </location>
</feature>
<evidence type="ECO:0000313" key="4">
    <source>
        <dbReference type="Proteomes" id="UP000270524"/>
    </source>
</evidence>
<dbReference type="Proteomes" id="UP000270524">
    <property type="component" value="Unassembled WGS sequence"/>
</dbReference>